<reference evidence="3" key="1">
    <citation type="submission" date="2021-01" db="EMBL/GenBank/DDBJ databases">
        <authorList>
            <consortium name="Genoscope - CEA"/>
            <person name="William W."/>
        </authorList>
    </citation>
    <scope>NUCLEOTIDE SEQUENCE</scope>
</reference>
<protein>
    <recommendedName>
        <fullName evidence="2">Cyclic nucleotide-binding domain-containing protein</fullName>
    </recommendedName>
</protein>
<proteinExistence type="predicted"/>
<gene>
    <name evidence="3" type="ORF">POCTA_138.1.T0980098</name>
</gene>
<feature type="compositionally biased region" description="Low complexity" evidence="1">
    <location>
        <begin position="567"/>
        <end position="580"/>
    </location>
</feature>
<dbReference type="EMBL" id="CAJJDP010000097">
    <property type="protein sequence ID" value="CAD8190797.1"/>
    <property type="molecule type" value="Genomic_DNA"/>
</dbReference>
<comment type="caution">
    <text evidence="3">The sequence shown here is derived from an EMBL/GenBank/DDBJ whole genome shotgun (WGS) entry which is preliminary data.</text>
</comment>
<feature type="compositionally biased region" description="Basic residues" evidence="1">
    <location>
        <begin position="437"/>
        <end position="446"/>
    </location>
</feature>
<dbReference type="Pfam" id="PF00027">
    <property type="entry name" value="cNMP_binding"/>
    <property type="match status" value="1"/>
</dbReference>
<dbReference type="AlphaFoldDB" id="A0A8S1WPU3"/>
<dbReference type="OMA" id="RMNIAIC"/>
<dbReference type="OrthoDB" id="303038at2759"/>
<feature type="compositionally biased region" description="Low complexity" evidence="1">
    <location>
        <begin position="422"/>
        <end position="436"/>
    </location>
</feature>
<feature type="compositionally biased region" description="Low complexity" evidence="1">
    <location>
        <begin position="589"/>
        <end position="602"/>
    </location>
</feature>
<accession>A0A8S1WPU3</accession>
<evidence type="ECO:0000313" key="3">
    <source>
        <dbReference type="EMBL" id="CAD8190797.1"/>
    </source>
</evidence>
<dbReference type="Proteomes" id="UP000683925">
    <property type="component" value="Unassembled WGS sequence"/>
</dbReference>
<organism evidence="3 4">
    <name type="scientific">Paramecium octaurelia</name>
    <dbReference type="NCBI Taxonomy" id="43137"/>
    <lineage>
        <taxon>Eukaryota</taxon>
        <taxon>Sar</taxon>
        <taxon>Alveolata</taxon>
        <taxon>Ciliophora</taxon>
        <taxon>Intramacronucleata</taxon>
        <taxon>Oligohymenophorea</taxon>
        <taxon>Peniculida</taxon>
        <taxon>Parameciidae</taxon>
        <taxon>Paramecium</taxon>
    </lineage>
</organism>
<feature type="region of interest" description="Disordered" evidence="1">
    <location>
        <begin position="567"/>
        <end position="604"/>
    </location>
</feature>
<keyword evidence="4" id="KW-1185">Reference proteome</keyword>
<dbReference type="PANTHER" id="PTHR23011">
    <property type="entry name" value="CYCLIC NUCLEOTIDE-BINDING DOMAIN CONTAINING PROTEIN"/>
    <property type="match status" value="1"/>
</dbReference>
<evidence type="ECO:0000313" key="4">
    <source>
        <dbReference type="Proteomes" id="UP000683925"/>
    </source>
</evidence>
<name>A0A8S1WPU3_PAROT</name>
<feature type="region of interest" description="Disordered" evidence="1">
    <location>
        <begin position="422"/>
        <end position="448"/>
    </location>
</feature>
<dbReference type="CDD" id="cd00038">
    <property type="entry name" value="CAP_ED"/>
    <property type="match status" value="1"/>
</dbReference>
<sequence>MNFQLLDTLELGNKRNQARLLEQIHELTTQQKKKLLINILKCSLQERKQEILQMMRILLEKVDIFQQFQTDQNDLEAYDYCLRHIQYDTFDKNAVIYEIGEYANNVYMVISGQVSLYIYDDIFNTTKRRQQSFSVGSDNKTQQKERLKYSDHIIQSLVRLSEIKEWKIFGEQLEKKRMNIAICDIESQVGFLSKETFQTAISIMQRKQEQKRMKSFTLSPSFQGLNKRLLNLMLFSFSTQDYKFRDVVYKKGQLDSDVIYIIKQGEFVVYQQKQNVRKQLAIMTEGEFFGDYEAFEKVPRQFNVSCHSHHGSLIVIPMQILNQKLSQYNEQCYLQQLKKLCIKKNKWYKSFENNIEQTQGIYQRYLTVQDLKNEITKSSAQKIEPIQNVPEIQQQQISPIRELKNTLSYLTSIEESQVSNSNININHNTNNNNNKNTKTHNNNHHKLLTDNENNQKQKAKSKNPVYIASPDKLQPLPKIQLVSNKQQNRSELSTPDRFNKVIQNKISVLKRINNLSPEENINLNTLHQKTYYVQLPKQIKLEQHLDKEWPIKATLYLNDLDDRFRFQNNQSSQNNNSNRNCNQLPEQLSSKNENSEQNSQRNSRIDILNNILQYKTPKQQNNKKRRALTLKYREYIESQFPPRTERSLLFC</sequence>
<dbReference type="PANTHER" id="PTHR23011:SF28">
    <property type="entry name" value="CYCLIC NUCLEOTIDE-BINDING DOMAIN CONTAINING PROTEIN"/>
    <property type="match status" value="1"/>
</dbReference>
<dbReference type="PROSITE" id="PS50042">
    <property type="entry name" value="CNMP_BINDING_3"/>
    <property type="match status" value="1"/>
</dbReference>
<evidence type="ECO:0000256" key="1">
    <source>
        <dbReference type="SAM" id="MobiDB-lite"/>
    </source>
</evidence>
<dbReference type="InterPro" id="IPR000595">
    <property type="entry name" value="cNMP-bd_dom"/>
</dbReference>
<feature type="domain" description="Cyclic nucleotide-binding" evidence="2">
    <location>
        <begin position="221"/>
        <end position="304"/>
    </location>
</feature>
<evidence type="ECO:0000259" key="2">
    <source>
        <dbReference type="PROSITE" id="PS50042"/>
    </source>
</evidence>